<dbReference type="HOGENOM" id="CLU_113631_0_0_9"/>
<keyword evidence="1" id="KW-0732">Signal</keyword>
<sequence length="211" mass="24941">MKNCEMWRCKVRKKLVLGIMSFALIIFFSSCNKNTRNTEEIIYYLKDLNSYSCNVNMSIKNSKEEINYSGKQFYHVKYGDRLDLGKDEIIFYKQNKIVAKRIGSGNIYNYNKNFDSLFKFCFIDQYISLLYTNEKIENSFQNISNQQYQVIHLDIPGNNKNINKAELYVNVKHNTPTYLIIYDSDGKERIKVHYTDFKANPELGEDVFNIN</sequence>
<feature type="signal peptide" evidence="1">
    <location>
        <begin position="1"/>
        <end position="32"/>
    </location>
</feature>
<evidence type="ECO:0008006" key="4">
    <source>
        <dbReference type="Google" id="ProtNLM"/>
    </source>
</evidence>
<dbReference type="PROSITE" id="PS51257">
    <property type="entry name" value="PROKAR_LIPOPROTEIN"/>
    <property type="match status" value="1"/>
</dbReference>
<evidence type="ECO:0000313" key="3">
    <source>
        <dbReference type="Proteomes" id="UP000007969"/>
    </source>
</evidence>
<feature type="chain" id="PRO_5039463028" description="Membrane associated protein" evidence="1">
    <location>
        <begin position="33"/>
        <end position="211"/>
    </location>
</feature>
<organism evidence="2 3">
    <name type="scientific">Clostridium kluyveri (strain NBRC 12016)</name>
    <dbReference type="NCBI Taxonomy" id="583346"/>
    <lineage>
        <taxon>Bacteria</taxon>
        <taxon>Bacillati</taxon>
        <taxon>Bacillota</taxon>
        <taxon>Clostridia</taxon>
        <taxon>Eubacteriales</taxon>
        <taxon>Clostridiaceae</taxon>
        <taxon>Clostridium</taxon>
    </lineage>
</organism>
<evidence type="ECO:0000256" key="1">
    <source>
        <dbReference type="SAM" id="SignalP"/>
    </source>
</evidence>
<name>B9DWW9_CLOK1</name>
<dbReference type="Gene3D" id="2.50.20.10">
    <property type="entry name" value="Lipoprotein localisation LolA/LolB/LppX"/>
    <property type="match status" value="1"/>
</dbReference>
<dbReference type="NCBIfam" id="NF041287">
    <property type="entry name" value="lipo_GerS_rel"/>
    <property type="match status" value="1"/>
</dbReference>
<dbReference type="AlphaFoldDB" id="B9DWW9"/>
<dbReference type="InterPro" id="IPR014584">
    <property type="entry name" value="UCP033729"/>
</dbReference>
<dbReference type="KEGG" id="ckr:CKR_3161"/>
<proteinExistence type="predicted"/>
<protein>
    <recommendedName>
        <fullName evidence="4">Membrane associated protein</fullName>
    </recommendedName>
</protein>
<accession>B9DWW9</accession>
<gene>
    <name evidence="2" type="ordered locus">CKR_3161</name>
</gene>
<dbReference type="Proteomes" id="UP000007969">
    <property type="component" value="Chromosome"/>
</dbReference>
<dbReference type="PIRSF" id="PIRSF033729">
    <property type="entry name" value="UCP033729"/>
    <property type="match status" value="1"/>
</dbReference>
<reference evidence="3" key="1">
    <citation type="submission" date="2005-09" db="EMBL/GenBank/DDBJ databases">
        <title>Complete genome sequence of Clostridium kluyveri and comparative genomics of Clostridia species.</title>
        <authorList>
            <person name="Inui M."/>
            <person name="Nonaka H."/>
            <person name="Shinoda Y."/>
            <person name="Ikenaga Y."/>
            <person name="Abe M."/>
            <person name="Naito K."/>
            <person name="Vertes A.A."/>
            <person name="Yukawa H."/>
        </authorList>
    </citation>
    <scope>NUCLEOTIDE SEQUENCE [LARGE SCALE GENOMIC DNA]</scope>
    <source>
        <strain evidence="3">NBRC 12016</strain>
    </source>
</reference>
<evidence type="ECO:0000313" key="2">
    <source>
        <dbReference type="EMBL" id="BAH08212.1"/>
    </source>
</evidence>
<dbReference type="EMBL" id="AP009049">
    <property type="protein sequence ID" value="BAH08212.1"/>
    <property type="molecule type" value="Genomic_DNA"/>
</dbReference>